<dbReference type="GO" id="GO:0005829">
    <property type="term" value="C:cytosol"/>
    <property type="evidence" value="ECO:0007669"/>
    <property type="project" value="TreeGrafter"/>
</dbReference>
<organism evidence="2 3">
    <name type="scientific">Cavenderia fasciculata</name>
    <name type="common">Slime mold</name>
    <name type="synonym">Dictyostelium fasciculatum</name>
    <dbReference type="NCBI Taxonomy" id="261658"/>
    <lineage>
        <taxon>Eukaryota</taxon>
        <taxon>Amoebozoa</taxon>
        <taxon>Evosea</taxon>
        <taxon>Eumycetozoa</taxon>
        <taxon>Dictyostelia</taxon>
        <taxon>Acytosteliales</taxon>
        <taxon>Cavenderiaceae</taxon>
        <taxon>Cavenderia</taxon>
    </lineage>
</organism>
<dbReference type="SUPFAM" id="SSF144000">
    <property type="entry name" value="Oxysterol-binding protein-like"/>
    <property type="match status" value="1"/>
</dbReference>
<dbReference type="Gene3D" id="3.30.70.3490">
    <property type="match status" value="1"/>
</dbReference>
<dbReference type="KEGG" id="dfa:DFA_03842"/>
<accession>F4Q0J7</accession>
<protein>
    <submittedName>
        <fullName evidence="2">Oxysterol binding family protein</fullName>
    </submittedName>
</protein>
<dbReference type="Gene3D" id="2.40.160.120">
    <property type="match status" value="1"/>
</dbReference>
<evidence type="ECO:0000313" key="3">
    <source>
        <dbReference type="Proteomes" id="UP000007797"/>
    </source>
</evidence>
<name>F4Q0J7_CACFS</name>
<reference evidence="3" key="1">
    <citation type="journal article" date="2011" name="Genome Res.">
        <title>Phylogeny-wide analysis of social amoeba genomes highlights ancient origins for complex intercellular communication.</title>
        <authorList>
            <person name="Heidel A.J."/>
            <person name="Lawal H.M."/>
            <person name="Felder M."/>
            <person name="Schilde C."/>
            <person name="Helps N.R."/>
            <person name="Tunggal B."/>
            <person name="Rivero F."/>
            <person name="John U."/>
            <person name="Schleicher M."/>
            <person name="Eichinger L."/>
            <person name="Platzer M."/>
            <person name="Noegel A.A."/>
            <person name="Schaap P."/>
            <person name="Gloeckner G."/>
        </authorList>
    </citation>
    <scope>NUCLEOTIDE SEQUENCE [LARGE SCALE GENOMIC DNA]</scope>
    <source>
        <strain evidence="3">SH3</strain>
    </source>
</reference>
<feature type="region of interest" description="Disordered" evidence="1">
    <location>
        <begin position="1"/>
        <end position="44"/>
    </location>
</feature>
<dbReference type="OrthoDB" id="14833at2759"/>
<evidence type="ECO:0000313" key="2">
    <source>
        <dbReference type="EMBL" id="EGG18348.1"/>
    </source>
</evidence>
<dbReference type="GO" id="GO:0016020">
    <property type="term" value="C:membrane"/>
    <property type="evidence" value="ECO:0007669"/>
    <property type="project" value="TreeGrafter"/>
</dbReference>
<dbReference type="InterPro" id="IPR000648">
    <property type="entry name" value="Oxysterol-bd"/>
</dbReference>
<dbReference type="PANTHER" id="PTHR10972:SF109">
    <property type="entry name" value="OXYSTEROL-BINDING PROTEIN 12"/>
    <property type="match status" value="1"/>
</dbReference>
<dbReference type="GeneID" id="14870581"/>
<dbReference type="Proteomes" id="UP000007797">
    <property type="component" value="Unassembled WGS sequence"/>
</dbReference>
<dbReference type="InterPro" id="IPR037239">
    <property type="entry name" value="OSBP_sf"/>
</dbReference>
<dbReference type="EMBL" id="GL883018">
    <property type="protein sequence ID" value="EGG18348.1"/>
    <property type="molecule type" value="Genomic_DNA"/>
</dbReference>
<proteinExistence type="predicted"/>
<dbReference type="PANTHER" id="PTHR10972">
    <property type="entry name" value="OXYSTEROL-BINDING PROTEIN-RELATED"/>
    <property type="match status" value="1"/>
</dbReference>
<evidence type="ECO:0000256" key="1">
    <source>
        <dbReference type="SAM" id="MobiDB-lite"/>
    </source>
</evidence>
<dbReference type="GO" id="GO:0032934">
    <property type="term" value="F:sterol binding"/>
    <property type="evidence" value="ECO:0007669"/>
    <property type="project" value="TreeGrafter"/>
</dbReference>
<sequence length="432" mass="49108">MSRFFSKLRGNTATESTEGGSSSSKEVEASAAAATGESHDGAPVEEEVVLNESKRTIISHLLKQIKFGEPIKHLSLPCFVLQPRSMLESFTDTFNCLDELYRIQEIQDDEKRFIQFLKFSLTAWHTRPKGIKKPFNPVIGELYDCYWDPSIDEKEKMQGTTETGDDVSHFVSEQISHHPSCSAFCFYNKNRGVVVNGNVNPTYVKFYGNFAESSLRGLIVYHFLKINQVYEMTLPVIGVRGVVLGKLAPFVNGKAVIRSADGKYQAHLEYLTNGLLSSSKNHNGIKGHVTVNGKTLYKIKGHWDSQIFITPDSSSISSANLPNDHILMDCKKLKKYSHFNYPIERQPKNSSENIWRVVIDSINNNDDKTTAEEKARIEQKQRVEEAQRKEKGVSWVPERFVLKPYNSEYPETYIYKDLESIFPNYYSSKPTS</sequence>
<keyword evidence="3" id="KW-1185">Reference proteome</keyword>
<dbReference type="OMA" id="WHTRPKG"/>
<dbReference type="Pfam" id="PF01237">
    <property type="entry name" value="Oxysterol_BP"/>
    <property type="match status" value="1"/>
</dbReference>
<dbReference type="RefSeq" id="XP_004366252.1">
    <property type="nucleotide sequence ID" value="XM_004366195.1"/>
</dbReference>
<gene>
    <name evidence="2" type="primary">osbL</name>
    <name evidence="2" type="ORF">DFA_03842</name>
</gene>
<feature type="compositionally biased region" description="Low complexity" evidence="1">
    <location>
        <begin position="12"/>
        <end position="36"/>
    </location>
</feature>
<dbReference type="AlphaFoldDB" id="F4Q0J7"/>